<gene>
    <name evidence="8" type="primary">hcaC</name>
    <name evidence="8" type="ORF">R54767_01486</name>
</gene>
<keyword evidence="8" id="KW-0223">Dioxygenase</keyword>
<dbReference type="Pfam" id="PF00355">
    <property type="entry name" value="Rieske"/>
    <property type="match status" value="1"/>
</dbReference>
<evidence type="ECO:0000256" key="6">
    <source>
        <dbReference type="ARBA" id="ARBA00038001"/>
    </source>
</evidence>
<evidence type="ECO:0000256" key="3">
    <source>
        <dbReference type="ARBA" id="ARBA00023004"/>
    </source>
</evidence>
<dbReference type="Gene3D" id="2.102.10.10">
    <property type="entry name" value="Rieske [2Fe-2S] iron-sulphur domain"/>
    <property type="match status" value="1"/>
</dbReference>
<name>A0ABM8U1G3_9BURK</name>
<dbReference type="Proteomes" id="UP000789752">
    <property type="component" value="Unassembled WGS sequence"/>
</dbReference>
<keyword evidence="2" id="KW-0479">Metal-binding</keyword>
<evidence type="ECO:0000313" key="8">
    <source>
        <dbReference type="EMBL" id="CAG4893140.1"/>
    </source>
</evidence>
<dbReference type="InterPro" id="IPR036922">
    <property type="entry name" value="Rieske_2Fe-2S_sf"/>
</dbReference>
<protein>
    <submittedName>
        <fullName evidence="8">3-phenylpropionate/cinnamic acid dioxygenase ferredoxin subunit</fullName>
    </submittedName>
</protein>
<dbReference type="InterPro" id="IPR017941">
    <property type="entry name" value="Rieske_2Fe-2S"/>
</dbReference>
<dbReference type="GO" id="GO:0051213">
    <property type="term" value="F:dioxygenase activity"/>
    <property type="evidence" value="ECO:0007669"/>
    <property type="project" value="UniProtKB-KW"/>
</dbReference>
<comment type="cofactor">
    <cofactor evidence="5">
        <name>[2Fe-2S] cluster</name>
        <dbReference type="ChEBI" id="CHEBI:190135"/>
    </cofactor>
</comment>
<evidence type="ECO:0000256" key="2">
    <source>
        <dbReference type="ARBA" id="ARBA00022723"/>
    </source>
</evidence>
<keyword evidence="8" id="KW-0560">Oxidoreductase</keyword>
<sequence>MMSRQIPVGPADELAPGQRKLAFVDGRSIVIFNIEGELHAIENACPHNGASLAGGQLEGHLLRCPAHGLRFNVVTGCMPGLDGLNLQKIPVRNVGGTLELTVDEAPPAQCHAQQCGNQINQEGTPCMD</sequence>
<keyword evidence="4" id="KW-0411">Iron-sulfur</keyword>
<dbReference type="EMBL" id="CAJQYY010000007">
    <property type="protein sequence ID" value="CAG4893140.1"/>
    <property type="molecule type" value="Genomic_DNA"/>
</dbReference>
<keyword evidence="1" id="KW-0001">2Fe-2S</keyword>
<proteinExistence type="inferred from homology"/>
<evidence type="ECO:0000256" key="5">
    <source>
        <dbReference type="ARBA" id="ARBA00034078"/>
    </source>
</evidence>
<feature type="domain" description="Rieske" evidence="7">
    <location>
        <begin position="6"/>
        <end position="100"/>
    </location>
</feature>
<dbReference type="PANTHER" id="PTHR21496">
    <property type="entry name" value="FERREDOXIN-RELATED"/>
    <property type="match status" value="1"/>
</dbReference>
<comment type="similarity">
    <text evidence="6">Belongs to the bacterial ring-hydroxylating dioxygenase ferredoxin component family.</text>
</comment>
<comment type="caution">
    <text evidence="8">The sequence shown here is derived from an EMBL/GenBank/DDBJ whole genome shotgun (WGS) entry which is preliminary data.</text>
</comment>
<dbReference type="PANTHER" id="PTHR21496:SF0">
    <property type="entry name" value="RIESKE DOMAIN-CONTAINING PROTEIN"/>
    <property type="match status" value="1"/>
</dbReference>
<evidence type="ECO:0000259" key="7">
    <source>
        <dbReference type="PROSITE" id="PS51296"/>
    </source>
</evidence>
<accession>A0ABM8U1G3</accession>
<organism evidence="8 9">
    <name type="scientific">Paraburkholderia gardini</name>
    <dbReference type="NCBI Taxonomy" id="2823469"/>
    <lineage>
        <taxon>Bacteria</taxon>
        <taxon>Pseudomonadati</taxon>
        <taxon>Pseudomonadota</taxon>
        <taxon>Betaproteobacteria</taxon>
        <taxon>Burkholderiales</taxon>
        <taxon>Burkholderiaceae</taxon>
        <taxon>Paraburkholderia</taxon>
    </lineage>
</organism>
<dbReference type="PROSITE" id="PS51296">
    <property type="entry name" value="RIESKE"/>
    <property type="match status" value="1"/>
</dbReference>
<evidence type="ECO:0000256" key="1">
    <source>
        <dbReference type="ARBA" id="ARBA00022714"/>
    </source>
</evidence>
<keyword evidence="3" id="KW-0408">Iron</keyword>
<evidence type="ECO:0000313" key="9">
    <source>
        <dbReference type="Proteomes" id="UP000789752"/>
    </source>
</evidence>
<dbReference type="SUPFAM" id="SSF50022">
    <property type="entry name" value="ISP domain"/>
    <property type="match status" value="1"/>
</dbReference>
<evidence type="ECO:0000256" key="4">
    <source>
        <dbReference type="ARBA" id="ARBA00023014"/>
    </source>
</evidence>
<reference evidence="8 9" key="1">
    <citation type="submission" date="2021-04" db="EMBL/GenBank/DDBJ databases">
        <authorList>
            <person name="Vanwijnsberghe S."/>
        </authorList>
    </citation>
    <scope>NUCLEOTIDE SEQUENCE [LARGE SCALE GENOMIC DNA]</scope>
    <source>
        <strain evidence="8 9">LMG 32171</strain>
    </source>
</reference>
<keyword evidence="9" id="KW-1185">Reference proteome</keyword>